<proteinExistence type="predicted"/>
<name>A0AAV4VAT1_CAEEX</name>
<evidence type="ECO:0000313" key="1">
    <source>
        <dbReference type="EMBL" id="GIY67226.1"/>
    </source>
</evidence>
<comment type="caution">
    <text evidence="1">The sequence shown here is derived from an EMBL/GenBank/DDBJ whole genome shotgun (WGS) entry which is preliminary data.</text>
</comment>
<keyword evidence="2" id="KW-1185">Reference proteome</keyword>
<dbReference type="Proteomes" id="UP001054945">
    <property type="component" value="Unassembled WGS sequence"/>
</dbReference>
<evidence type="ECO:0000313" key="2">
    <source>
        <dbReference type="Proteomes" id="UP001054945"/>
    </source>
</evidence>
<sequence>MEFHNIFPTSNVTQIRQLKILELVKMRQNQTMCTLLHCLVTSAESTLACNTTASTDVVNAFLSRRATADYKCTESSVRTQFSSKNVNVTRMWQMLFPLNNAHW</sequence>
<protein>
    <submittedName>
        <fullName evidence="1">Uncharacterized protein</fullName>
    </submittedName>
</protein>
<gene>
    <name evidence="1" type="ORF">CEXT_49591</name>
</gene>
<reference evidence="1 2" key="1">
    <citation type="submission" date="2021-06" db="EMBL/GenBank/DDBJ databases">
        <title>Caerostris extrusa draft genome.</title>
        <authorList>
            <person name="Kono N."/>
            <person name="Arakawa K."/>
        </authorList>
    </citation>
    <scope>NUCLEOTIDE SEQUENCE [LARGE SCALE GENOMIC DNA]</scope>
</reference>
<dbReference type="EMBL" id="BPLR01014215">
    <property type="protein sequence ID" value="GIY67226.1"/>
    <property type="molecule type" value="Genomic_DNA"/>
</dbReference>
<organism evidence="1 2">
    <name type="scientific">Caerostris extrusa</name>
    <name type="common">Bark spider</name>
    <name type="synonym">Caerostris bankana</name>
    <dbReference type="NCBI Taxonomy" id="172846"/>
    <lineage>
        <taxon>Eukaryota</taxon>
        <taxon>Metazoa</taxon>
        <taxon>Ecdysozoa</taxon>
        <taxon>Arthropoda</taxon>
        <taxon>Chelicerata</taxon>
        <taxon>Arachnida</taxon>
        <taxon>Araneae</taxon>
        <taxon>Araneomorphae</taxon>
        <taxon>Entelegynae</taxon>
        <taxon>Araneoidea</taxon>
        <taxon>Araneidae</taxon>
        <taxon>Caerostris</taxon>
    </lineage>
</organism>
<accession>A0AAV4VAT1</accession>
<dbReference type="AlphaFoldDB" id="A0AAV4VAT1"/>